<dbReference type="SMART" id="SM00345">
    <property type="entry name" value="HTH_GNTR"/>
    <property type="match status" value="1"/>
</dbReference>
<dbReference type="EMBL" id="BMZN01000003">
    <property type="protein sequence ID" value="GHC51898.1"/>
    <property type="molecule type" value="Genomic_DNA"/>
</dbReference>
<dbReference type="AlphaFoldDB" id="A0A8H9M111"/>
<dbReference type="Gene3D" id="1.20.120.530">
    <property type="entry name" value="GntR ligand-binding domain-like"/>
    <property type="match status" value="1"/>
</dbReference>
<evidence type="ECO:0000256" key="1">
    <source>
        <dbReference type="ARBA" id="ARBA00023015"/>
    </source>
</evidence>
<evidence type="ECO:0000313" key="6">
    <source>
        <dbReference type="Proteomes" id="UP000608923"/>
    </source>
</evidence>
<gene>
    <name evidence="5" type="ORF">GCM10010096_25040</name>
</gene>
<dbReference type="Proteomes" id="UP000608923">
    <property type="component" value="Unassembled WGS sequence"/>
</dbReference>
<dbReference type="InterPro" id="IPR000524">
    <property type="entry name" value="Tscrpt_reg_HTH_GntR"/>
</dbReference>
<dbReference type="SUPFAM" id="SSF46785">
    <property type="entry name" value="Winged helix' DNA-binding domain"/>
    <property type="match status" value="1"/>
</dbReference>
<evidence type="ECO:0000313" key="5">
    <source>
        <dbReference type="EMBL" id="GHC51898.1"/>
    </source>
</evidence>
<dbReference type="Gene3D" id="1.10.10.10">
    <property type="entry name" value="Winged helix-like DNA-binding domain superfamily/Winged helix DNA-binding domain"/>
    <property type="match status" value="1"/>
</dbReference>
<dbReference type="SMART" id="SM00895">
    <property type="entry name" value="FCD"/>
    <property type="match status" value="1"/>
</dbReference>
<dbReference type="SUPFAM" id="SSF48008">
    <property type="entry name" value="GntR ligand-binding domain-like"/>
    <property type="match status" value="1"/>
</dbReference>
<sequence>MSTIKTASHSDGVYESVRAHVLGLVKNIDEPVRVREEELAKMLNVSRTPVREALLRLGQEGILTMEPRRGALLSPLTKKDYIEWLKLRIELEAFAAREAALNASQRDVDALRALFAPFNPDNLEERVSEYAAANVEFHAAIMRLAANSLLEKVWKSFGHRDMLKTKTIERLKRAHESLAEHLAMIDAIEKRDGALADRLAREHVQGLLTQTLNSSNNIPSGGSL</sequence>
<dbReference type="InterPro" id="IPR036390">
    <property type="entry name" value="WH_DNA-bd_sf"/>
</dbReference>
<protein>
    <submittedName>
        <fullName evidence="5">GntR family transcriptional regulator</fullName>
    </submittedName>
</protein>
<organism evidence="5 6">
    <name type="scientific">Alcaligenes pakistanensis</name>
    <dbReference type="NCBI Taxonomy" id="1482717"/>
    <lineage>
        <taxon>Bacteria</taxon>
        <taxon>Pseudomonadati</taxon>
        <taxon>Pseudomonadota</taxon>
        <taxon>Betaproteobacteria</taxon>
        <taxon>Burkholderiales</taxon>
        <taxon>Alcaligenaceae</taxon>
        <taxon>Alcaligenes</taxon>
    </lineage>
</organism>
<proteinExistence type="predicted"/>
<comment type="caution">
    <text evidence="5">The sequence shown here is derived from an EMBL/GenBank/DDBJ whole genome shotgun (WGS) entry which is preliminary data.</text>
</comment>
<keyword evidence="6" id="KW-1185">Reference proteome</keyword>
<reference evidence="6" key="1">
    <citation type="journal article" date="2019" name="Int. J. Syst. Evol. Microbiol.">
        <title>The Global Catalogue of Microorganisms (GCM) 10K type strain sequencing project: providing services to taxonomists for standard genome sequencing and annotation.</title>
        <authorList>
            <consortium name="The Broad Institute Genomics Platform"/>
            <consortium name="The Broad Institute Genome Sequencing Center for Infectious Disease"/>
            <person name="Wu L."/>
            <person name="Ma J."/>
        </authorList>
    </citation>
    <scope>NUCLEOTIDE SEQUENCE [LARGE SCALE GENOMIC DNA]</scope>
    <source>
        <strain evidence="6">KCTC 42083</strain>
    </source>
</reference>
<keyword evidence="3" id="KW-0804">Transcription</keyword>
<keyword evidence="2" id="KW-0238">DNA-binding</keyword>
<name>A0A8H9M111_9BURK</name>
<dbReference type="PROSITE" id="PS50949">
    <property type="entry name" value="HTH_GNTR"/>
    <property type="match status" value="1"/>
</dbReference>
<accession>A0A8H9M111</accession>
<dbReference type="InterPro" id="IPR011711">
    <property type="entry name" value="GntR_C"/>
</dbReference>
<feature type="domain" description="HTH gntR-type" evidence="4">
    <location>
        <begin position="7"/>
        <end position="76"/>
    </location>
</feature>
<dbReference type="InterPro" id="IPR008920">
    <property type="entry name" value="TF_FadR/GntR_C"/>
</dbReference>
<dbReference type="PANTHER" id="PTHR43537:SF49">
    <property type="entry name" value="TRANSCRIPTIONAL REGULATORY PROTEIN"/>
    <property type="match status" value="1"/>
</dbReference>
<dbReference type="Pfam" id="PF00392">
    <property type="entry name" value="GntR"/>
    <property type="match status" value="1"/>
</dbReference>
<dbReference type="RefSeq" id="WP_189392866.1">
    <property type="nucleotide sequence ID" value="NZ_BMZN01000003.1"/>
</dbReference>
<keyword evidence="1" id="KW-0805">Transcription regulation</keyword>
<dbReference type="PRINTS" id="PR00035">
    <property type="entry name" value="HTHGNTR"/>
</dbReference>
<evidence type="ECO:0000256" key="2">
    <source>
        <dbReference type="ARBA" id="ARBA00023125"/>
    </source>
</evidence>
<evidence type="ECO:0000259" key="4">
    <source>
        <dbReference type="PROSITE" id="PS50949"/>
    </source>
</evidence>
<dbReference type="Pfam" id="PF07729">
    <property type="entry name" value="FCD"/>
    <property type="match status" value="1"/>
</dbReference>
<dbReference type="InterPro" id="IPR036388">
    <property type="entry name" value="WH-like_DNA-bd_sf"/>
</dbReference>
<dbReference type="PANTHER" id="PTHR43537">
    <property type="entry name" value="TRANSCRIPTIONAL REGULATOR, GNTR FAMILY"/>
    <property type="match status" value="1"/>
</dbReference>
<dbReference type="GO" id="GO:0003677">
    <property type="term" value="F:DNA binding"/>
    <property type="evidence" value="ECO:0007669"/>
    <property type="project" value="UniProtKB-KW"/>
</dbReference>
<dbReference type="GO" id="GO:0003700">
    <property type="term" value="F:DNA-binding transcription factor activity"/>
    <property type="evidence" value="ECO:0007669"/>
    <property type="project" value="InterPro"/>
</dbReference>
<evidence type="ECO:0000256" key="3">
    <source>
        <dbReference type="ARBA" id="ARBA00023163"/>
    </source>
</evidence>